<proteinExistence type="inferred from homology"/>
<dbReference type="SUPFAM" id="SSF52096">
    <property type="entry name" value="ClpP/crotonase"/>
    <property type="match status" value="1"/>
</dbReference>
<dbReference type="Gene3D" id="3.10.450.50">
    <property type="match status" value="1"/>
</dbReference>
<sequence>MRELDSTMNRDGDAAERGGDTPSPLQKNERAAAQGLAVDLYKALAEGDRERLETLLHPRFAGRATEGLPLDLGGVYHGPDAMRRDFWGRISKHYQARAVPERFNWLDDGQLMVIGRYTGTARVGHGVLDAEFVHILSFSDGRIRQLAQLTDSERWRQALTPENGLRTVEFAVTDGIAVLRLNRPDQRNAIDQAMADDLYEVAQRCAARSDLRALVVMGNGSAFTVGGDITVFADTGPEELSTTLRRMATPYHEALRLFAELSTPVVTAVHGSVGGGGLGLVYCADVVLASHGTKFATGFTALGLSGDGGTSWYLPRLVGLRRAQALYLGRVLDAHEACEWGLISEVVAADQLEETALHRAAALAAGPTRAYAEIRTLLRKSGSSTLSEQLSAEIDALARTASTVDAARAVRSFITKSKPAFEGR</sequence>
<feature type="compositionally biased region" description="Basic and acidic residues" evidence="2">
    <location>
        <begin position="1"/>
        <end position="19"/>
    </location>
</feature>
<dbReference type="Pfam" id="PF12680">
    <property type="entry name" value="SnoaL_2"/>
    <property type="match status" value="1"/>
</dbReference>
<evidence type="ECO:0000256" key="1">
    <source>
        <dbReference type="ARBA" id="ARBA00005254"/>
    </source>
</evidence>
<dbReference type="SUPFAM" id="SSF54427">
    <property type="entry name" value="NTF2-like"/>
    <property type="match status" value="1"/>
</dbReference>
<feature type="domain" description="SnoaL-like" evidence="3">
    <location>
        <begin position="39"/>
        <end position="144"/>
    </location>
</feature>
<keyword evidence="5" id="KW-1185">Reference proteome</keyword>
<name>A0ABZ1YTA5_9NOCA</name>
<dbReference type="InterPro" id="IPR029045">
    <property type="entry name" value="ClpP/crotonase-like_dom_sf"/>
</dbReference>
<dbReference type="RefSeq" id="WP_329410231.1">
    <property type="nucleotide sequence ID" value="NZ_CP109441.1"/>
</dbReference>
<dbReference type="PANTHER" id="PTHR43459:SF1">
    <property type="entry name" value="EG:BACN32G11.4 PROTEIN"/>
    <property type="match status" value="1"/>
</dbReference>
<dbReference type="InterPro" id="IPR014748">
    <property type="entry name" value="Enoyl-CoA_hydra_C"/>
</dbReference>
<evidence type="ECO:0000259" key="3">
    <source>
        <dbReference type="Pfam" id="PF12680"/>
    </source>
</evidence>
<protein>
    <submittedName>
        <fullName evidence="4">Enoyl-CoA hydratase-related protein</fullName>
    </submittedName>
</protein>
<comment type="similarity">
    <text evidence="1">Belongs to the enoyl-CoA hydratase/isomerase family.</text>
</comment>
<gene>
    <name evidence="4" type="ORF">OG563_46845</name>
</gene>
<accession>A0ABZ1YTA5</accession>
<dbReference type="InterPro" id="IPR032710">
    <property type="entry name" value="NTF2-like_dom_sf"/>
</dbReference>
<organism evidence="4 5">
    <name type="scientific">Nocardia vinacea</name>
    <dbReference type="NCBI Taxonomy" id="96468"/>
    <lineage>
        <taxon>Bacteria</taxon>
        <taxon>Bacillati</taxon>
        <taxon>Actinomycetota</taxon>
        <taxon>Actinomycetes</taxon>
        <taxon>Mycobacteriales</taxon>
        <taxon>Nocardiaceae</taxon>
        <taxon>Nocardia</taxon>
    </lineage>
</organism>
<dbReference type="Pfam" id="PF00378">
    <property type="entry name" value="ECH_1"/>
    <property type="match status" value="1"/>
</dbReference>
<dbReference type="Proteomes" id="UP001432062">
    <property type="component" value="Chromosome"/>
</dbReference>
<dbReference type="CDD" id="cd06558">
    <property type="entry name" value="crotonase-like"/>
    <property type="match status" value="1"/>
</dbReference>
<evidence type="ECO:0000313" key="4">
    <source>
        <dbReference type="EMBL" id="WUV46479.1"/>
    </source>
</evidence>
<reference evidence="4" key="1">
    <citation type="submission" date="2022-10" db="EMBL/GenBank/DDBJ databases">
        <title>The complete genomes of actinobacterial strains from the NBC collection.</title>
        <authorList>
            <person name="Joergensen T.S."/>
            <person name="Alvarez Arevalo M."/>
            <person name="Sterndorff E.B."/>
            <person name="Faurdal D."/>
            <person name="Vuksanovic O."/>
            <person name="Mourched A.-S."/>
            <person name="Charusanti P."/>
            <person name="Shaw S."/>
            <person name="Blin K."/>
            <person name="Weber T."/>
        </authorList>
    </citation>
    <scope>NUCLEOTIDE SEQUENCE</scope>
    <source>
        <strain evidence="4">NBC_01482</strain>
    </source>
</reference>
<feature type="region of interest" description="Disordered" evidence="2">
    <location>
        <begin position="1"/>
        <end position="26"/>
    </location>
</feature>
<evidence type="ECO:0000256" key="2">
    <source>
        <dbReference type="SAM" id="MobiDB-lite"/>
    </source>
</evidence>
<evidence type="ECO:0000313" key="5">
    <source>
        <dbReference type="Proteomes" id="UP001432062"/>
    </source>
</evidence>
<dbReference type="Gene3D" id="1.10.12.10">
    <property type="entry name" value="Lyase 2-enoyl-coa Hydratase, Chain A, domain 2"/>
    <property type="match status" value="1"/>
</dbReference>
<dbReference type="EMBL" id="CP109441">
    <property type="protein sequence ID" value="WUV46479.1"/>
    <property type="molecule type" value="Genomic_DNA"/>
</dbReference>
<dbReference type="InterPro" id="IPR001753">
    <property type="entry name" value="Enoyl-CoA_hydra/iso"/>
</dbReference>
<dbReference type="InterPro" id="IPR037401">
    <property type="entry name" value="SnoaL-like"/>
</dbReference>
<dbReference type="PANTHER" id="PTHR43459">
    <property type="entry name" value="ENOYL-COA HYDRATASE"/>
    <property type="match status" value="1"/>
</dbReference>
<dbReference type="Gene3D" id="3.90.226.10">
    <property type="entry name" value="2-enoyl-CoA Hydratase, Chain A, domain 1"/>
    <property type="match status" value="1"/>
</dbReference>